<dbReference type="AlphaFoldDB" id="A0A366E568"/>
<dbReference type="InterPro" id="IPR051803">
    <property type="entry name" value="TA_system_RelE-like_toxin"/>
</dbReference>
<dbReference type="EMBL" id="QNRH01000002">
    <property type="protein sequence ID" value="RBO97225.1"/>
    <property type="molecule type" value="Genomic_DNA"/>
</dbReference>
<reference evidence="3 4" key="1">
    <citation type="submission" date="2018-06" db="EMBL/GenBank/DDBJ databases">
        <title>Genomic Encyclopedia of Type Strains, Phase IV (KMG-IV): sequencing the most valuable type-strain genomes for metagenomic binning, comparative biology and taxonomic classification.</title>
        <authorList>
            <person name="Goeker M."/>
        </authorList>
    </citation>
    <scope>NUCLEOTIDE SEQUENCE [LARGE SCALE GENOMIC DNA]</scope>
    <source>
        <strain evidence="3 4">DSM 25619</strain>
    </source>
</reference>
<dbReference type="NCBIfam" id="TIGR02385">
    <property type="entry name" value="RelE_StbE"/>
    <property type="match status" value="1"/>
</dbReference>
<dbReference type="PANTHER" id="PTHR33755">
    <property type="entry name" value="TOXIN PARE1-RELATED"/>
    <property type="match status" value="1"/>
</dbReference>
<dbReference type="InterPro" id="IPR035093">
    <property type="entry name" value="RelE/ParE_toxin_dom_sf"/>
</dbReference>
<accession>A0A366E568</accession>
<evidence type="ECO:0000313" key="4">
    <source>
        <dbReference type="Proteomes" id="UP000252893"/>
    </source>
</evidence>
<name>A0A366E568_9HYPH</name>
<dbReference type="RefSeq" id="WP_113943266.1">
    <property type="nucleotide sequence ID" value="NZ_JBHEEG010000012.1"/>
</dbReference>
<proteinExistence type="inferred from homology"/>
<dbReference type="InterPro" id="IPR007712">
    <property type="entry name" value="RelE/ParE_toxin"/>
</dbReference>
<evidence type="ECO:0000313" key="3">
    <source>
        <dbReference type="EMBL" id="RBO97225.1"/>
    </source>
</evidence>
<dbReference type="Proteomes" id="UP000252893">
    <property type="component" value="Unassembled WGS sequence"/>
</dbReference>
<dbReference type="Gene3D" id="3.30.2310.20">
    <property type="entry name" value="RelE-like"/>
    <property type="match status" value="1"/>
</dbReference>
<protein>
    <submittedName>
        <fullName evidence="3">Toxin ParE1/3/4</fullName>
    </submittedName>
</protein>
<dbReference type="OrthoDB" id="595470at2"/>
<evidence type="ECO:0000256" key="2">
    <source>
        <dbReference type="ARBA" id="ARBA00022649"/>
    </source>
</evidence>
<gene>
    <name evidence="3" type="ORF">DFR47_1026</name>
</gene>
<organism evidence="3 4">
    <name type="scientific">Pseudochrobactrum asaccharolyticum</name>
    <dbReference type="NCBI Taxonomy" id="354351"/>
    <lineage>
        <taxon>Bacteria</taxon>
        <taxon>Pseudomonadati</taxon>
        <taxon>Pseudomonadota</taxon>
        <taxon>Alphaproteobacteria</taxon>
        <taxon>Hyphomicrobiales</taxon>
        <taxon>Brucellaceae</taxon>
        <taxon>Pseudochrobactrum</taxon>
    </lineage>
</organism>
<comment type="similarity">
    <text evidence="1">Belongs to the RelE toxin family.</text>
</comment>
<sequence length="95" mass="11167">MKIVWLPQAQANRMDLITYIGQENPRAALNQLDEIEQQIDRLIDYPEMGRVGRKRGTRELVLNRTSFVLVYRIQLKLQSIEILRLLHGAQKWPPT</sequence>
<dbReference type="PANTHER" id="PTHR33755:SF6">
    <property type="entry name" value="PLASMID STABILIZATION SYSTEM PROTEIN"/>
    <property type="match status" value="1"/>
</dbReference>
<keyword evidence="2" id="KW-1277">Toxin-antitoxin system</keyword>
<keyword evidence="4" id="KW-1185">Reference proteome</keyword>
<comment type="caution">
    <text evidence="3">The sequence shown here is derived from an EMBL/GenBank/DDBJ whole genome shotgun (WGS) entry which is preliminary data.</text>
</comment>
<dbReference type="Pfam" id="PF05016">
    <property type="entry name" value="ParE_toxin"/>
    <property type="match status" value="1"/>
</dbReference>
<evidence type="ECO:0000256" key="1">
    <source>
        <dbReference type="ARBA" id="ARBA00006226"/>
    </source>
</evidence>